<dbReference type="SUPFAM" id="SSF56112">
    <property type="entry name" value="Protein kinase-like (PK-like)"/>
    <property type="match status" value="1"/>
</dbReference>
<keyword evidence="3" id="KW-0418">Kinase</keyword>
<proteinExistence type="predicted"/>
<dbReference type="InterPro" id="IPR011009">
    <property type="entry name" value="Kinase-like_dom_sf"/>
</dbReference>
<dbReference type="Pfam" id="PF02816">
    <property type="entry name" value="Alpha_kinase"/>
    <property type="match status" value="1"/>
</dbReference>
<accession>A0A2T7NI34</accession>
<feature type="domain" description="Alpha-type protein kinase" evidence="4">
    <location>
        <begin position="1"/>
        <end position="247"/>
    </location>
</feature>
<dbReference type="Gene3D" id="3.20.200.10">
    <property type="entry name" value="MHCK/EF2 kinase"/>
    <property type="match status" value="1"/>
</dbReference>
<comment type="caution">
    <text evidence="5">The sequence shown here is derived from an EMBL/GenBank/DDBJ whole genome shotgun (WGS) entry which is preliminary data.</text>
</comment>
<evidence type="ECO:0000256" key="1">
    <source>
        <dbReference type="ARBA" id="ARBA00022527"/>
    </source>
</evidence>
<sequence>MPSFCNSTLSSSPDRDECMYWSSFSERPFACGDRMQVYKGKLNGKGPRGGDFSVVKIFQDRPGGKERCEAELRKSRRAFEMSALFALSAGHRPPRLQFAQLQMAPVDQVSLLNKLMSTKRKPASGEWILLEEIVHEHHSLQRFVNKFGETGSGRSGSRFKPECNMFAKELIEAFVHFSFHVSNGEEVVCGLEGGVDELGRVKLKTPIIHSRDRRYGETDLGPDGVQLVMQHHTCSSHCRRLVSLSRASSTPSLLTPSSSSSSLGTCDVTCLPRQMPTAPYDPDLLLPRSGLSTRCPSHPFLSANAWEDLRWCAPPMDITPPSPGEFPNEAYFLFKLELDKPVPNEPPPSYSQAMDQEHIISSCHYLPPYSRSWR</sequence>
<dbReference type="InterPro" id="IPR004166">
    <property type="entry name" value="a-kinase_dom"/>
</dbReference>
<dbReference type="EMBL" id="PZQS01000012">
    <property type="protein sequence ID" value="PVD20808.1"/>
    <property type="molecule type" value="Genomic_DNA"/>
</dbReference>
<dbReference type="AlphaFoldDB" id="A0A2T7NI34"/>
<evidence type="ECO:0000256" key="2">
    <source>
        <dbReference type="ARBA" id="ARBA00022679"/>
    </source>
</evidence>
<evidence type="ECO:0000313" key="6">
    <source>
        <dbReference type="Proteomes" id="UP000245119"/>
    </source>
</evidence>
<keyword evidence="6" id="KW-1185">Reference proteome</keyword>
<dbReference type="GO" id="GO:0004674">
    <property type="term" value="F:protein serine/threonine kinase activity"/>
    <property type="evidence" value="ECO:0007669"/>
    <property type="project" value="UniProtKB-KW"/>
</dbReference>
<evidence type="ECO:0000256" key="3">
    <source>
        <dbReference type="ARBA" id="ARBA00022777"/>
    </source>
</evidence>
<evidence type="ECO:0000259" key="4">
    <source>
        <dbReference type="PROSITE" id="PS51158"/>
    </source>
</evidence>
<evidence type="ECO:0000313" key="5">
    <source>
        <dbReference type="EMBL" id="PVD20808.1"/>
    </source>
</evidence>
<keyword evidence="1" id="KW-0723">Serine/threonine-protein kinase</keyword>
<organism evidence="5 6">
    <name type="scientific">Pomacea canaliculata</name>
    <name type="common">Golden apple snail</name>
    <dbReference type="NCBI Taxonomy" id="400727"/>
    <lineage>
        <taxon>Eukaryota</taxon>
        <taxon>Metazoa</taxon>
        <taxon>Spiralia</taxon>
        <taxon>Lophotrochozoa</taxon>
        <taxon>Mollusca</taxon>
        <taxon>Gastropoda</taxon>
        <taxon>Caenogastropoda</taxon>
        <taxon>Architaenioglossa</taxon>
        <taxon>Ampullarioidea</taxon>
        <taxon>Ampullariidae</taxon>
        <taxon>Pomacea</taxon>
    </lineage>
</organism>
<keyword evidence="2" id="KW-0808">Transferase</keyword>
<dbReference type="OrthoDB" id="44277at2759"/>
<dbReference type="PROSITE" id="PS51158">
    <property type="entry name" value="ALPHA_KINASE"/>
    <property type="match status" value="1"/>
</dbReference>
<gene>
    <name evidence="5" type="ORF">C0Q70_18969</name>
</gene>
<protein>
    <recommendedName>
        <fullName evidence="4">Alpha-type protein kinase domain-containing protein</fullName>
    </recommendedName>
</protein>
<name>A0A2T7NI34_POMCA</name>
<dbReference type="GO" id="GO:0005524">
    <property type="term" value="F:ATP binding"/>
    <property type="evidence" value="ECO:0007669"/>
    <property type="project" value="InterPro"/>
</dbReference>
<dbReference type="Proteomes" id="UP000245119">
    <property type="component" value="Linkage Group LG12"/>
</dbReference>
<reference evidence="5 6" key="1">
    <citation type="submission" date="2018-04" db="EMBL/GenBank/DDBJ databases">
        <title>The genome of golden apple snail Pomacea canaliculata provides insight into stress tolerance and invasive adaptation.</title>
        <authorList>
            <person name="Liu C."/>
            <person name="Liu B."/>
            <person name="Ren Y."/>
            <person name="Zhang Y."/>
            <person name="Wang H."/>
            <person name="Li S."/>
            <person name="Jiang F."/>
            <person name="Yin L."/>
            <person name="Zhang G."/>
            <person name="Qian W."/>
            <person name="Fan W."/>
        </authorList>
    </citation>
    <scope>NUCLEOTIDE SEQUENCE [LARGE SCALE GENOMIC DNA]</scope>
    <source>
        <strain evidence="5">SZHN2017</strain>
        <tissue evidence="5">Muscle</tissue>
    </source>
</reference>